<feature type="transmembrane region" description="Helical" evidence="1">
    <location>
        <begin position="161"/>
        <end position="181"/>
    </location>
</feature>
<accession>A0A4T2BKX6</accession>
<feature type="transmembrane region" description="Helical" evidence="1">
    <location>
        <begin position="21"/>
        <end position="39"/>
    </location>
</feature>
<keyword evidence="1" id="KW-1133">Transmembrane helix</keyword>
<name>A0A4T2BKX6_9MICO</name>
<keyword evidence="1" id="KW-0472">Membrane</keyword>
<evidence type="ECO:0000313" key="3">
    <source>
        <dbReference type="Proteomes" id="UP000306192"/>
    </source>
</evidence>
<organism evidence="2 3">
    <name type="scientific">Subtercola vilae</name>
    <dbReference type="NCBI Taxonomy" id="2056433"/>
    <lineage>
        <taxon>Bacteria</taxon>
        <taxon>Bacillati</taxon>
        <taxon>Actinomycetota</taxon>
        <taxon>Actinomycetes</taxon>
        <taxon>Micrococcales</taxon>
        <taxon>Microbacteriaceae</taxon>
        <taxon>Subtercola</taxon>
    </lineage>
</organism>
<comment type="caution">
    <text evidence="2">The sequence shown here is derived from an EMBL/GenBank/DDBJ whole genome shotgun (WGS) entry which is preliminary data.</text>
</comment>
<keyword evidence="1" id="KW-0812">Transmembrane</keyword>
<evidence type="ECO:0000256" key="1">
    <source>
        <dbReference type="SAM" id="Phobius"/>
    </source>
</evidence>
<gene>
    <name evidence="2" type="ORF">D4765_17810</name>
</gene>
<feature type="transmembrane region" description="Helical" evidence="1">
    <location>
        <begin position="83"/>
        <end position="100"/>
    </location>
</feature>
<feature type="transmembrane region" description="Helical" evidence="1">
    <location>
        <begin position="51"/>
        <end position="71"/>
    </location>
</feature>
<sequence>MFGGVRSETAQSLDPLSGITARVFVVFVAVVSLVTAVVLTLTNLTEISSPALQVVALVTLLAAYLYFIWAAEPYRRRVDQRTYAVVYGLVLVACLLNSLSQLGTNLNVRDDWGPVCVALVVMIAGPYRPPGEIIVSTVVGLLVVNASVVPHLATLTGTSPIASFVIVSAPTLALGVGAAIYSSTLIAELHGLRASAAQARELRDVIDGREAVADFLGYSIAPLRDDVLPFFHDVKQRDELTPADVVRASELSSSLRRSLVHSQLAEPLAELAGVFIDPQNLSRRLSEPQRAALRVLLGFLAEQPSVRRNNVSFSFMVENDTIRGAVEGAFTTDRSLSSRVAPFLGLMRLSFTGVTTEVTADSVFVEFHLS</sequence>
<reference evidence="2 3" key="1">
    <citation type="journal article" date="2019" name="Microorganisms">
        <title>Systematic Affiliation and Genome Analysis of Subtercola vilae DB165(T) with Particular Emphasis on Cold Adaptation of an Isolate from a High-Altitude Cold Volcano Lake.</title>
        <authorList>
            <person name="Villalobos A.S."/>
            <person name="Wiese J."/>
            <person name="Imhoff J.F."/>
            <person name="Dorador C."/>
            <person name="Keller A."/>
            <person name="Hentschel U."/>
        </authorList>
    </citation>
    <scope>NUCLEOTIDE SEQUENCE [LARGE SCALE GENOMIC DNA]</scope>
    <source>
        <strain evidence="2 3">DB165</strain>
    </source>
</reference>
<protein>
    <submittedName>
        <fullName evidence="2">Uncharacterized protein</fullName>
    </submittedName>
</protein>
<dbReference type="AlphaFoldDB" id="A0A4T2BKX6"/>
<evidence type="ECO:0000313" key="2">
    <source>
        <dbReference type="EMBL" id="TIH29658.1"/>
    </source>
</evidence>
<keyword evidence="3" id="KW-1185">Reference proteome</keyword>
<dbReference type="Proteomes" id="UP000306192">
    <property type="component" value="Unassembled WGS sequence"/>
</dbReference>
<proteinExistence type="predicted"/>
<dbReference type="EMBL" id="QYRT01000059">
    <property type="protein sequence ID" value="TIH29658.1"/>
    <property type="molecule type" value="Genomic_DNA"/>
</dbReference>
<feature type="transmembrane region" description="Helical" evidence="1">
    <location>
        <begin position="134"/>
        <end position="155"/>
    </location>
</feature>